<evidence type="ECO:0000313" key="3">
    <source>
        <dbReference type="Proteomes" id="UP000887013"/>
    </source>
</evidence>
<gene>
    <name evidence="2" type="ORF">NPIL_395991</name>
</gene>
<evidence type="ECO:0000256" key="1">
    <source>
        <dbReference type="SAM" id="MobiDB-lite"/>
    </source>
</evidence>
<dbReference type="Proteomes" id="UP000887013">
    <property type="component" value="Unassembled WGS sequence"/>
</dbReference>
<comment type="caution">
    <text evidence="2">The sequence shown here is derived from an EMBL/GenBank/DDBJ whole genome shotgun (WGS) entry which is preliminary data.</text>
</comment>
<organism evidence="2 3">
    <name type="scientific">Nephila pilipes</name>
    <name type="common">Giant wood spider</name>
    <name type="synonym">Nephila maculata</name>
    <dbReference type="NCBI Taxonomy" id="299642"/>
    <lineage>
        <taxon>Eukaryota</taxon>
        <taxon>Metazoa</taxon>
        <taxon>Ecdysozoa</taxon>
        <taxon>Arthropoda</taxon>
        <taxon>Chelicerata</taxon>
        <taxon>Arachnida</taxon>
        <taxon>Araneae</taxon>
        <taxon>Araneomorphae</taxon>
        <taxon>Entelegynae</taxon>
        <taxon>Araneoidea</taxon>
        <taxon>Nephilidae</taxon>
        <taxon>Nephila</taxon>
    </lineage>
</organism>
<sequence>MYTEIQRTLGHYREAEENAPNSEAICPRDSSANLSEPESQEESSQPEMHTLESERIIKSPIQKAFDIML</sequence>
<proteinExistence type="predicted"/>
<dbReference type="EMBL" id="BMAW01094629">
    <property type="protein sequence ID" value="GFS66534.1"/>
    <property type="molecule type" value="Genomic_DNA"/>
</dbReference>
<dbReference type="AlphaFoldDB" id="A0A8X6MME0"/>
<reference evidence="2" key="1">
    <citation type="submission" date="2020-08" db="EMBL/GenBank/DDBJ databases">
        <title>Multicomponent nature underlies the extraordinary mechanical properties of spider dragline silk.</title>
        <authorList>
            <person name="Kono N."/>
            <person name="Nakamura H."/>
            <person name="Mori M."/>
            <person name="Yoshida Y."/>
            <person name="Ohtoshi R."/>
            <person name="Malay A.D."/>
            <person name="Moran D.A.P."/>
            <person name="Tomita M."/>
            <person name="Numata K."/>
            <person name="Arakawa K."/>
        </authorList>
    </citation>
    <scope>NUCLEOTIDE SEQUENCE</scope>
</reference>
<keyword evidence="3" id="KW-1185">Reference proteome</keyword>
<accession>A0A8X6MME0</accession>
<protein>
    <submittedName>
        <fullName evidence="2">Uncharacterized protein</fullName>
    </submittedName>
</protein>
<feature type="region of interest" description="Disordered" evidence="1">
    <location>
        <begin position="1"/>
        <end position="57"/>
    </location>
</feature>
<name>A0A8X6MME0_NEPPI</name>
<evidence type="ECO:0000313" key="2">
    <source>
        <dbReference type="EMBL" id="GFS66534.1"/>
    </source>
</evidence>